<evidence type="ECO:0008006" key="3">
    <source>
        <dbReference type="Google" id="ProtNLM"/>
    </source>
</evidence>
<accession>A0A4P8XIW0</accession>
<organism evidence="1 2">
    <name type="scientific">Paenibacillus algicola</name>
    <dbReference type="NCBI Taxonomy" id="2565926"/>
    <lineage>
        <taxon>Bacteria</taxon>
        <taxon>Bacillati</taxon>
        <taxon>Bacillota</taxon>
        <taxon>Bacilli</taxon>
        <taxon>Bacillales</taxon>
        <taxon>Paenibacillaceae</taxon>
        <taxon>Paenibacillus</taxon>
    </lineage>
</organism>
<dbReference type="OrthoDB" id="2629319at2"/>
<dbReference type="KEGG" id="palo:E6C60_1447"/>
<keyword evidence="2" id="KW-1185">Reference proteome</keyword>
<protein>
    <recommendedName>
        <fullName evidence="3">YfhD-like protein</fullName>
    </recommendedName>
</protein>
<evidence type="ECO:0000313" key="1">
    <source>
        <dbReference type="EMBL" id="QCT02163.1"/>
    </source>
</evidence>
<proteinExistence type="predicted"/>
<gene>
    <name evidence="1" type="ORF">E6C60_1447</name>
</gene>
<dbReference type="Proteomes" id="UP000300879">
    <property type="component" value="Chromosome"/>
</dbReference>
<evidence type="ECO:0000313" key="2">
    <source>
        <dbReference type="Proteomes" id="UP000300879"/>
    </source>
</evidence>
<name>A0A4P8XIW0_9BACL</name>
<dbReference type="RefSeq" id="WP_138225225.1">
    <property type="nucleotide sequence ID" value="NZ_CP040396.1"/>
</dbReference>
<sequence length="66" mass="7755">MMRRVKLGRIADQTQKRIALQSAKYEDVEFSALEADRDDVEAIRRSEAADKRQVKEMFDHHEHGLK</sequence>
<reference evidence="1 2" key="1">
    <citation type="submission" date="2019-05" db="EMBL/GenBank/DDBJ databases">
        <authorList>
            <person name="Chen C."/>
        </authorList>
    </citation>
    <scope>NUCLEOTIDE SEQUENCE [LARGE SCALE GENOMIC DNA]</scope>
    <source>
        <strain evidence="1 2">HB172198</strain>
    </source>
</reference>
<dbReference type="AlphaFoldDB" id="A0A4P8XIW0"/>
<dbReference type="EMBL" id="CP040396">
    <property type="protein sequence ID" value="QCT02163.1"/>
    <property type="molecule type" value="Genomic_DNA"/>
</dbReference>